<dbReference type="Pfam" id="PF00440">
    <property type="entry name" value="TetR_N"/>
    <property type="match status" value="1"/>
</dbReference>
<dbReference type="PRINTS" id="PR00455">
    <property type="entry name" value="HTHTETR"/>
</dbReference>
<dbReference type="SUPFAM" id="SSF46689">
    <property type="entry name" value="Homeodomain-like"/>
    <property type="match status" value="1"/>
</dbReference>
<name>A0A0T7ZL47_STREE</name>
<dbReference type="AlphaFoldDB" id="A0A0T7ZL47"/>
<protein>
    <submittedName>
        <fullName evidence="2">TetR family transcriptional regulator</fullName>
    </submittedName>
</protein>
<evidence type="ECO:0000313" key="2">
    <source>
        <dbReference type="EMBL" id="MTV97724.1"/>
    </source>
</evidence>
<dbReference type="RefSeq" id="WP_002989371.1">
    <property type="nucleotide sequence ID" value="NZ_CHOA01000001.1"/>
</dbReference>
<dbReference type="GO" id="GO:0003677">
    <property type="term" value="F:DNA binding"/>
    <property type="evidence" value="ECO:0007669"/>
    <property type="project" value="UniProtKB-UniRule"/>
</dbReference>
<dbReference type="PANTHER" id="PTHR43479:SF11">
    <property type="entry name" value="ACREF_ENVCD OPERON REPRESSOR-RELATED"/>
    <property type="match status" value="1"/>
</dbReference>
<evidence type="ECO:0000313" key="3">
    <source>
        <dbReference type="Proteomes" id="UP000437160"/>
    </source>
</evidence>
<dbReference type="GeneID" id="58554879"/>
<dbReference type="InterPro" id="IPR001647">
    <property type="entry name" value="HTH_TetR"/>
</dbReference>
<evidence type="ECO:0000256" key="1">
    <source>
        <dbReference type="ARBA" id="ARBA00023125"/>
    </source>
</evidence>
<sequence length="196" mass="22841">MKEEKQKVGQIRKKEIREAAKKCFLNKGFQLTTMEDVITEVGMSRGGVYHHYGNTNEMFKDLMLDGNDYRNNLINEYLKNNRGKDKYQQMGDILVDKSLADTELMRLYTLLLQAKKYNQDLEKLYQELKLNTTNELSLIAKQLGIKADIFGDGFLVNYINAMILSSEVLCARNSFSQHKKYIKETMVNYIVDIDKR</sequence>
<dbReference type="InterPro" id="IPR009057">
    <property type="entry name" value="Homeodomain-like_sf"/>
</dbReference>
<organism evidence="2 3">
    <name type="scientific">Streptococcus pneumoniae</name>
    <dbReference type="NCBI Taxonomy" id="1313"/>
    <lineage>
        <taxon>Bacteria</taxon>
        <taxon>Bacillati</taxon>
        <taxon>Bacillota</taxon>
        <taxon>Bacilli</taxon>
        <taxon>Lactobacillales</taxon>
        <taxon>Streptococcaceae</taxon>
        <taxon>Streptococcus</taxon>
    </lineage>
</organism>
<proteinExistence type="predicted"/>
<keyword evidence="1" id="KW-0238">DNA-binding</keyword>
<dbReference type="EMBL" id="WNIA01000003">
    <property type="protein sequence ID" value="MTV97724.1"/>
    <property type="molecule type" value="Genomic_DNA"/>
</dbReference>
<accession>A0A0T7ZL47</accession>
<dbReference type="InterPro" id="IPR050624">
    <property type="entry name" value="HTH-type_Tx_Regulator"/>
</dbReference>
<dbReference type="Gene3D" id="1.10.357.10">
    <property type="entry name" value="Tetracycline Repressor, domain 2"/>
    <property type="match status" value="1"/>
</dbReference>
<dbReference type="PROSITE" id="PS50977">
    <property type="entry name" value="HTH_TETR_2"/>
    <property type="match status" value="1"/>
</dbReference>
<dbReference type="Proteomes" id="UP000437160">
    <property type="component" value="Unassembled WGS sequence"/>
</dbReference>
<comment type="caution">
    <text evidence="2">The sequence shown here is derived from an EMBL/GenBank/DDBJ whole genome shotgun (WGS) entry which is preliminary data.</text>
</comment>
<gene>
    <name evidence="2" type="ORF">GM536_01070</name>
</gene>
<dbReference type="PANTHER" id="PTHR43479">
    <property type="entry name" value="ACREF/ENVCD OPERON REPRESSOR-RELATED"/>
    <property type="match status" value="1"/>
</dbReference>
<reference evidence="2 3" key="1">
    <citation type="submission" date="2019-11" db="EMBL/GenBank/DDBJ databases">
        <title>Growth characteristics of pneumococcus vary with the chemical composition of the capsule and with environmental conditions.</title>
        <authorList>
            <person name="Tothpal A."/>
            <person name="Desobry K."/>
            <person name="Joshi S."/>
            <person name="Wyllie A.L."/>
            <person name="Weinberger D.M."/>
        </authorList>
    </citation>
    <scope>NUCLEOTIDE SEQUENCE [LARGE SCALE GENOMIC DNA]</scope>
    <source>
        <strain evidence="3">pnumococcus19F</strain>
    </source>
</reference>